<accession>A0AAW2HH10</accession>
<comment type="caution">
    <text evidence="1">The sequence shown here is derived from an EMBL/GenBank/DDBJ whole genome shotgun (WGS) entry which is preliminary data.</text>
</comment>
<reference evidence="1" key="1">
    <citation type="journal article" date="2024" name="Gigascience">
        <title>Chromosome-level genome of the poultry shaft louse Menopon gallinae provides insight into the host-switching and adaptive evolution of parasitic lice.</title>
        <authorList>
            <person name="Xu Y."/>
            <person name="Ma L."/>
            <person name="Liu S."/>
            <person name="Liang Y."/>
            <person name="Liu Q."/>
            <person name="He Z."/>
            <person name="Tian L."/>
            <person name="Duan Y."/>
            <person name="Cai W."/>
            <person name="Li H."/>
            <person name="Song F."/>
        </authorList>
    </citation>
    <scope>NUCLEOTIDE SEQUENCE</scope>
    <source>
        <strain evidence="1">Cailab_2023a</strain>
    </source>
</reference>
<name>A0AAW2HH10_9NEOP</name>
<gene>
    <name evidence="1" type="ORF">PYX00_006965</name>
</gene>
<sequence>MSRIFPKDNPWSCALTRAAFHHCYKAHQCILFPKTCVISTELFSLNSCSEIEQFENDIGISGLKHGSATISFEYTIGLLRVNTLLHVDSHAVIDTAPTILSVIRYKTRQDTRCDGTIGRSNELQYAHLDRLLRPLSRSY</sequence>
<organism evidence="1">
    <name type="scientific">Menopon gallinae</name>
    <name type="common">poultry shaft louse</name>
    <dbReference type="NCBI Taxonomy" id="328185"/>
    <lineage>
        <taxon>Eukaryota</taxon>
        <taxon>Metazoa</taxon>
        <taxon>Ecdysozoa</taxon>
        <taxon>Arthropoda</taxon>
        <taxon>Hexapoda</taxon>
        <taxon>Insecta</taxon>
        <taxon>Pterygota</taxon>
        <taxon>Neoptera</taxon>
        <taxon>Paraneoptera</taxon>
        <taxon>Psocodea</taxon>
        <taxon>Troctomorpha</taxon>
        <taxon>Phthiraptera</taxon>
        <taxon>Amblycera</taxon>
        <taxon>Menoponidae</taxon>
        <taxon>Menopon</taxon>
    </lineage>
</organism>
<evidence type="ECO:0000313" key="1">
    <source>
        <dbReference type="EMBL" id="KAL0269138.1"/>
    </source>
</evidence>
<protein>
    <submittedName>
        <fullName evidence="1">Uncharacterized protein</fullName>
    </submittedName>
</protein>
<dbReference type="EMBL" id="JARGDH010000004">
    <property type="protein sequence ID" value="KAL0269138.1"/>
    <property type="molecule type" value="Genomic_DNA"/>
</dbReference>
<proteinExistence type="predicted"/>
<dbReference type="AlphaFoldDB" id="A0AAW2HH10"/>